<accession>A0AAW5VTY8</accession>
<name>A0AAW5VTY8_9BURK</name>
<evidence type="ECO:0000313" key="3">
    <source>
        <dbReference type="EMBL" id="MCX5567464.1"/>
    </source>
</evidence>
<reference evidence="3" key="1">
    <citation type="submission" date="2022-11" db="EMBL/GenBank/DDBJ databases">
        <title>Biodiversity and phylogenetic relationships of bacteria.</title>
        <authorList>
            <person name="Machado R.A.R."/>
            <person name="Bhat A."/>
            <person name="Loulou A."/>
            <person name="Kallel S."/>
        </authorList>
    </citation>
    <scope>NUCLEOTIDE SEQUENCE</scope>
    <source>
        <strain evidence="3">DSM 16503</strain>
    </source>
</reference>
<comment type="similarity">
    <text evidence="1">Belongs to the RelE toxin family.</text>
</comment>
<dbReference type="Pfam" id="PF05016">
    <property type="entry name" value="ParE_toxin"/>
    <property type="match status" value="1"/>
</dbReference>
<sequence>MIQTARFYQIVWRPKAEEDLVKIIDYIAFDSPVRAETFGHELREKVHPLSKHPEMGRVGRPGLPAYVRELVIHRNYIVFYRVRESEATVEILRLKHVAQRMP</sequence>
<organism evidence="3 4">
    <name type="scientific">Alcaligenes phenolicus</name>
    <dbReference type="NCBI Taxonomy" id="232846"/>
    <lineage>
        <taxon>Bacteria</taxon>
        <taxon>Pseudomonadati</taxon>
        <taxon>Pseudomonadota</taxon>
        <taxon>Betaproteobacteria</taxon>
        <taxon>Burkholderiales</taxon>
        <taxon>Alcaligenaceae</taxon>
        <taxon>Alcaligenes</taxon>
    </lineage>
</organism>
<gene>
    <name evidence="3" type="ORF">OSH02_18990</name>
</gene>
<comment type="caution">
    <text evidence="3">The sequence shown here is derived from an EMBL/GenBank/DDBJ whole genome shotgun (WGS) entry which is preliminary data.</text>
</comment>
<keyword evidence="2" id="KW-1277">Toxin-antitoxin system</keyword>
<dbReference type="InterPro" id="IPR007712">
    <property type="entry name" value="RelE/ParE_toxin"/>
</dbReference>
<dbReference type="PANTHER" id="PTHR33755:SF6">
    <property type="entry name" value="PLASMID STABILIZATION SYSTEM PROTEIN"/>
    <property type="match status" value="1"/>
</dbReference>
<dbReference type="InterPro" id="IPR035093">
    <property type="entry name" value="RelE/ParE_toxin_dom_sf"/>
</dbReference>
<dbReference type="RefSeq" id="WP_003799923.1">
    <property type="nucleotide sequence ID" value="NZ_JAPKNB010000022.1"/>
</dbReference>
<dbReference type="AlphaFoldDB" id="A0AAW5VTY8"/>
<dbReference type="Proteomes" id="UP001208074">
    <property type="component" value="Unassembled WGS sequence"/>
</dbReference>
<protein>
    <submittedName>
        <fullName evidence="3">Type II toxin-antitoxin system RelE/ParE family toxin</fullName>
    </submittedName>
</protein>
<dbReference type="InterPro" id="IPR051803">
    <property type="entry name" value="TA_system_RelE-like_toxin"/>
</dbReference>
<evidence type="ECO:0000256" key="2">
    <source>
        <dbReference type="ARBA" id="ARBA00022649"/>
    </source>
</evidence>
<dbReference type="PANTHER" id="PTHR33755">
    <property type="entry name" value="TOXIN PARE1-RELATED"/>
    <property type="match status" value="1"/>
</dbReference>
<evidence type="ECO:0000256" key="1">
    <source>
        <dbReference type="ARBA" id="ARBA00006226"/>
    </source>
</evidence>
<dbReference type="NCBIfam" id="TIGR02385">
    <property type="entry name" value="RelE_StbE"/>
    <property type="match status" value="1"/>
</dbReference>
<evidence type="ECO:0000313" key="4">
    <source>
        <dbReference type="Proteomes" id="UP001208074"/>
    </source>
</evidence>
<proteinExistence type="inferred from homology"/>
<dbReference type="Gene3D" id="3.30.2310.20">
    <property type="entry name" value="RelE-like"/>
    <property type="match status" value="1"/>
</dbReference>
<dbReference type="EMBL" id="JAPKNB010000022">
    <property type="protein sequence ID" value="MCX5567464.1"/>
    <property type="molecule type" value="Genomic_DNA"/>
</dbReference>